<accession>A0ACA9N603</accession>
<feature type="non-terminal residue" evidence="1">
    <location>
        <position position="1"/>
    </location>
</feature>
<dbReference type="EMBL" id="CAJVPW010012634">
    <property type="protein sequence ID" value="CAG8637375.1"/>
    <property type="molecule type" value="Genomic_DNA"/>
</dbReference>
<reference evidence="1" key="1">
    <citation type="submission" date="2021-06" db="EMBL/GenBank/DDBJ databases">
        <authorList>
            <person name="Kallberg Y."/>
            <person name="Tangrot J."/>
            <person name="Rosling A."/>
        </authorList>
    </citation>
    <scope>NUCLEOTIDE SEQUENCE</scope>
    <source>
        <strain evidence="1">28 12/20/2015</strain>
    </source>
</reference>
<gene>
    <name evidence="1" type="ORF">SPELUC_LOCUS8434</name>
</gene>
<sequence length="39" mass="4061">LFKKLVSATTLSSKGSQGDASWSLSSADSSSKLIERSIS</sequence>
<organism evidence="1 2">
    <name type="scientific">Cetraspora pellucida</name>
    <dbReference type="NCBI Taxonomy" id="1433469"/>
    <lineage>
        <taxon>Eukaryota</taxon>
        <taxon>Fungi</taxon>
        <taxon>Fungi incertae sedis</taxon>
        <taxon>Mucoromycota</taxon>
        <taxon>Glomeromycotina</taxon>
        <taxon>Glomeromycetes</taxon>
        <taxon>Diversisporales</taxon>
        <taxon>Gigasporaceae</taxon>
        <taxon>Cetraspora</taxon>
    </lineage>
</organism>
<proteinExistence type="predicted"/>
<name>A0ACA9N603_9GLOM</name>
<dbReference type="Proteomes" id="UP000789366">
    <property type="component" value="Unassembled WGS sequence"/>
</dbReference>
<protein>
    <submittedName>
        <fullName evidence="1">4540_t:CDS:1</fullName>
    </submittedName>
</protein>
<evidence type="ECO:0000313" key="1">
    <source>
        <dbReference type="EMBL" id="CAG8637375.1"/>
    </source>
</evidence>
<evidence type="ECO:0000313" key="2">
    <source>
        <dbReference type="Proteomes" id="UP000789366"/>
    </source>
</evidence>
<comment type="caution">
    <text evidence="1">The sequence shown here is derived from an EMBL/GenBank/DDBJ whole genome shotgun (WGS) entry which is preliminary data.</text>
</comment>
<keyword evidence="2" id="KW-1185">Reference proteome</keyword>